<keyword evidence="3" id="KW-0378">Hydrolase</keyword>
<dbReference type="Proteomes" id="UP001595533">
    <property type="component" value="Unassembled WGS sequence"/>
</dbReference>
<dbReference type="Pfam" id="PF00561">
    <property type="entry name" value="Abhydrolase_1"/>
    <property type="match status" value="1"/>
</dbReference>
<feature type="domain" description="AB hydrolase-1" evidence="2">
    <location>
        <begin position="67"/>
        <end position="301"/>
    </location>
</feature>
<comment type="similarity">
    <text evidence="1">Belongs to the AB hydrolase superfamily. AB hydrolase 4 family.</text>
</comment>
<name>A0ABV7J998_9GAMM</name>
<evidence type="ECO:0000313" key="4">
    <source>
        <dbReference type="Proteomes" id="UP001595533"/>
    </source>
</evidence>
<accession>A0ABV7J998</accession>
<dbReference type="PANTHER" id="PTHR10794:SF63">
    <property type="entry name" value="ALPHA_BETA HYDROLASE 1, ISOFORM A"/>
    <property type="match status" value="1"/>
</dbReference>
<dbReference type="EMBL" id="JBHRTS010000001">
    <property type="protein sequence ID" value="MFC3192833.1"/>
    <property type="molecule type" value="Genomic_DNA"/>
</dbReference>
<evidence type="ECO:0000259" key="2">
    <source>
        <dbReference type="Pfam" id="PF00561"/>
    </source>
</evidence>
<dbReference type="InterPro" id="IPR029058">
    <property type="entry name" value="AB_hydrolase_fold"/>
</dbReference>
<evidence type="ECO:0000313" key="3">
    <source>
        <dbReference type="EMBL" id="MFC3192833.1"/>
    </source>
</evidence>
<dbReference type="InterPro" id="IPR012020">
    <property type="entry name" value="ABHD4"/>
</dbReference>
<evidence type="ECO:0000256" key="1">
    <source>
        <dbReference type="ARBA" id="ARBA00010884"/>
    </source>
</evidence>
<dbReference type="RefSeq" id="WP_077409505.1">
    <property type="nucleotide sequence ID" value="NZ_JBHRTS010000001.1"/>
</dbReference>
<comment type="caution">
    <text evidence="3">The sequence shown here is derived from an EMBL/GenBank/DDBJ whole genome shotgun (WGS) entry which is preliminary data.</text>
</comment>
<dbReference type="InterPro" id="IPR050960">
    <property type="entry name" value="AB_hydrolase_4_sf"/>
</dbReference>
<dbReference type="Gene3D" id="3.40.50.1820">
    <property type="entry name" value="alpha/beta hydrolase"/>
    <property type="match status" value="1"/>
</dbReference>
<dbReference type="SUPFAM" id="SSF53474">
    <property type="entry name" value="alpha/beta-Hydrolases"/>
    <property type="match status" value="1"/>
</dbReference>
<proteinExistence type="inferred from homology"/>
<protein>
    <submittedName>
        <fullName evidence="3">YheT family hydrolase</fullName>
    </submittedName>
</protein>
<keyword evidence="4" id="KW-1185">Reference proteome</keyword>
<sequence>MIICQPGIKPKNRHLQSILASARIRLLRLRKANPVVENQQQQILTNPHATLLGYHTPQPDSADTMAILLHGWEGSSQSTYIQLLANSLYQHGLDIYRLNLRDHGDSHHLNEDLFHSCRIEEVVHAVQDIQQQFPNKQFILCGFSLGGNFALRIASQAAVAGLSFQQVFAVSPPVIPKNSMAAIQDSKLYNTYFLKKWKRSLHIKNQLFPHIFDDQRWQQEEDLERLTQMLILDHTDFSTTDDYFAGYAITPDIIRSINCPTQVITAWDDPVIPFADFTTIDRLPQIKLLTTAHGGHCGFIQGWRMRSWIEDHIINEITQ</sequence>
<organism evidence="3 4">
    <name type="scientific">Marinicella sediminis</name>
    <dbReference type="NCBI Taxonomy" id="1792834"/>
    <lineage>
        <taxon>Bacteria</taxon>
        <taxon>Pseudomonadati</taxon>
        <taxon>Pseudomonadota</taxon>
        <taxon>Gammaproteobacteria</taxon>
        <taxon>Lysobacterales</taxon>
        <taxon>Marinicellaceae</taxon>
        <taxon>Marinicella</taxon>
    </lineage>
</organism>
<dbReference type="PANTHER" id="PTHR10794">
    <property type="entry name" value="ABHYDROLASE DOMAIN-CONTAINING PROTEIN"/>
    <property type="match status" value="1"/>
</dbReference>
<gene>
    <name evidence="3" type="ORF">ACFODZ_01140</name>
</gene>
<dbReference type="GO" id="GO:0016787">
    <property type="term" value="F:hydrolase activity"/>
    <property type="evidence" value="ECO:0007669"/>
    <property type="project" value="UniProtKB-KW"/>
</dbReference>
<reference evidence="4" key="1">
    <citation type="journal article" date="2019" name="Int. J. Syst. Evol. Microbiol.">
        <title>The Global Catalogue of Microorganisms (GCM) 10K type strain sequencing project: providing services to taxonomists for standard genome sequencing and annotation.</title>
        <authorList>
            <consortium name="The Broad Institute Genomics Platform"/>
            <consortium name="The Broad Institute Genome Sequencing Center for Infectious Disease"/>
            <person name="Wu L."/>
            <person name="Ma J."/>
        </authorList>
    </citation>
    <scope>NUCLEOTIDE SEQUENCE [LARGE SCALE GENOMIC DNA]</scope>
    <source>
        <strain evidence="4">KCTC 42953</strain>
    </source>
</reference>
<dbReference type="InterPro" id="IPR000073">
    <property type="entry name" value="AB_hydrolase_1"/>
</dbReference>
<dbReference type="PIRSF" id="PIRSF005211">
    <property type="entry name" value="Ab_hydro_YheT"/>
    <property type="match status" value="1"/>
</dbReference>